<reference evidence="3" key="1">
    <citation type="submission" date="2023-02" db="EMBL/GenBank/DDBJ databases">
        <title>Gut commensal Christensenella minuta modulates host metabolism via a new class of secondary bile acids.</title>
        <authorList>
            <person name="Liu C."/>
        </authorList>
    </citation>
    <scope>NUCLEOTIDE SEQUENCE</scope>
    <source>
        <strain evidence="3">CA70</strain>
    </source>
</reference>
<feature type="compositionally biased region" description="Polar residues" evidence="1">
    <location>
        <begin position="392"/>
        <end position="414"/>
    </location>
</feature>
<feature type="compositionally biased region" description="Low complexity" evidence="1">
    <location>
        <begin position="447"/>
        <end position="456"/>
    </location>
</feature>
<evidence type="ECO:0000313" key="3">
    <source>
        <dbReference type="EMBL" id="XCC61313.1"/>
    </source>
</evidence>
<keyword evidence="2" id="KW-0472">Membrane</keyword>
<dbReference type="AlphaFoldDB" id="A0AAU8A590"/>
<name>A0AAU8A590_9FIRM</name>
<sequence>MSERRFLRKAGLILAVLLVFLNIPIISYASGMEQTDTQETVWEEASSFAELTEKLDSMRQTGGNLRLTADITVEQGEAYDFIAPQLMGKEPVLLDLGPYTITVRGTLALYPYLHITGQGGQDGLFHVEEGGWLEVWSITVSAQDGVAIRQEDRSILAYGNLFDGMPDFACEGEIILAGPVAVPRSADDHEYLPVLYVRDGERLEDVLPETDRAAFYENGTVDYERDLPVLWDTEAFAGQIGRKERFLLTGTYRDAADFSPPQCLVTFENGNPATLLACSTSAMQGGLIGDVWVAFPRPGPECRLDWSSDGEHWQPCVFEIQREQDGRIQYAIELPGASYPFYLSAAVRSETGGESYSDTIRIDGPDDTGKIGGNRGGGTDILEPDLPPVVSSPGQEQEGPSLSSEASSGQNGSGTPAAEPDKMAPAEAGAPASAREQNGSSPEYEEQPSPSQPVQEEPYDEKNAGQESGAAEEPAEASSAQNIQKKPEYMAPALQIIIGAAVIAGIAALVFTWGTKAGLGAKLKRLFRKKQ</sequence>
<accession>A0AAU8A590</accession>
<protein>
    <submittedName>
        <fullName evidence="3">Uncharacterized protein</fullName>
    </submittedName>
</protein>
<dbReference type="EMBL" id="CP117826">
    <property type="protein sequence ID" value="XCC61313.1"/>
    <property type="molecule type" value="Genomic_DNA"/>
</dbReference>
<evidence type="ECO:0000256" key="1">
    <source>
        <dbReference type="SAM" id="MobiDB-lite"/>
    </source>
</evidence>
<feature type="transmembrane region" description="Helical" evidence="2">
    <location>
        <begin position="489"/>
        <end position="515"/>
    </location>
</feature>
<keyword evidence="2" id="KW-1133">Transmembrane helix</keyword>
<organism evidence="3">
    <name type="scientific">Christensenella massiliensis</name>
    <dbReference type="NCBI Taxonomy" id="1805714"/>
    <lineage>
        <taxon>Bacteria</taxon>
        <taxon>Bacillati</taxon>
        <taxon>Bacillota</taxon>
        <taxon>Clostridia</taxon>
        <taxon>Christensenellales</taxon>
        <taxon>Christensenellaceae</taxon>
        <taxon>Christensenella</taxon>
    </lineage>
</organism>
<feature type="region of interest" description="Disordered" evidence="1">
    <location>
        <begin position="353"/>
        <end position="481"/>
    </location>
</feature>
<feature type="compositionally biased region" description="Gly residues" evidence="1">
    <location>
        <begin position="370"/>
        <end position="379"/>
    </location>
</feature>
<dbReference type="RefSeq" id="WP_353422841.1">
    <property type="nucleotide sequence ID" value="NZ_CP117826.1"/>
</dbReference>
<feature type="compositionally biased region" description="Low complexity" evidence="1">
    <location>
        <begin position="465"/>
        <end position="481"/>
    </location>
</feature>
<feature type="compositionally biased region" description="Low complexity" evidence="1">
    <location>
        <begin position="425"/>
        <end position="434"/>
    </location>
</feature>
<feature type="compositionally biased region" description="Basic and acidic residues" evidence="1">
    <location>
        <begin position="360"/>
        <end position="369"/>
    </location>
</feature>
<evidence type="ECO:0000256" key="2">
    <source>
        <dbReference type="SAM" id="Phobius"/>
    </source>
</evidence>
<gene>
    <name evidence="3" type="ORF">PUP29_07155</name>
</gene>
<keyword evidence="2" id="KW-0812">Transmembrane</keyword>
<proteinExistence type="predicted"/>